<dbReference type="FunFam" id="2.30.110.10:FF:000056">
    <property type="entry name" value="Heme oxygenase HugZ"/>
    <property type="match status" value="1"/>
</dbReference>
<dbReference type="AlphaFoldDB" id="I0ENG7"/>
<dbReference type="SUPFAM" id="SSF50475">
    <property type="entry name" value="FMN-binding split barrel"/>
    <property type="match status" value="2"/>
</dbReference>
<dbReference type="FunFam" id="3.20.180.10:FF:000003">
    <property type="entry name" value="Heme oxygenase HugZ"/>
    <property type="match status" value="1"/>
</dbReference>
<dbReference type="NCBIfam" id="TIGR04109">
    <property type="entry name" value="heme_ox_HugZ"/>
    <property type="match status" value="1"/>
</dbReference>
<protein>
    <submittedName>
        <fullName evidence="4">Putative heme iron utilization protein</fullName>
    </submittedName>
</protein>
<evidence type="ECO:0000256" key="1">
    <source>
        <dbReference type="ARBA" id="ARBA00023002"/>
    </source>
</evidence>
<dbReference type="Proteomes" id="UP000005010">
    <property type="component" value="Chromosome"/>
</dbReference>
<dbReference type="RefSeq" id="WP_014661354.1">
    <property type="nucleotide sequence ID" value="NC_017737.1"/>
</dbReference>
<dbReference type="InterPro" id="IPR011576">
    <property type="entry name" value="Pyridox_Oxase_N"/>
</dbReference>
<keyword evidence="5" id="KW-1185">Reference proteome</keyword>
<evidence type="ECO:0000313" key="4">
    <source>
        <dbReference type="EMBL" id="AFI04486.1"/>
    </source>
</evidence>
<dbReference type="Gene3D" id="3.20.180.10">
    <property type="entry name" value="PNP-oxidase-like"/>
    <property type="match status" value="1"/>
</dbReference>
<organism evidence="4 5">
    <name type="scientific">Helicobacter cetorum (strain ATCC BAA-429 / MIT 00-7128)</name>
    <dbReference type="NCBI Taxonomy" id="182217"/>
    <lineage>
        <taxon>Bacteria</taxon>
        <taxon>Pseudomonadati</taxon>
        <taxon>Campylobacterota</taxon>
        <taxon>Epsilonproteobacteria</taxon>
        <taxon>Campylobacterales</taxon>
        <taxon>Helicobacteraceae</taxon>
        <taxon>Helicobacter</taxon>
    </lineage>
</organism>
<proteinExistence type="predicted"/>
<dbReference type="PANTHER" id="PTHR35176">
    <property type="entry name" value="HEME OXYGENASE HI_0854-RELATED"/>
    <property type="match status" value="1"/>
</dbReference>
<feature type="domain" description="DUF2470" evidence="3">
    <location>
        <begin position="3"/>
        <end position="74"/>
    </location>
</feature>
<dbReference type="HOGENOM" id="CLU_093808_0_0_7"/>
<dbReference type="InterPro" id="IPR019595">
    <property type="entry name" value="DUF2470"/>
</dbReference>
<dbReference type="eggNOG" id="COG0748">
    <property type="taxonomic scope" value="Bacteria"/>
</dbReference>
<gene>
    <name evidence="4" type="ordered locus">HCW_06130</name>
</gene>
<dbReference type="GO" id="GO:0005829">
    <property type="term" value="C:cytosol"/>
    <property type="evidence" value="ECO:0007669"/>
    <property type="project" value="TreeGrafter"/>
</dbReference>
<evidence type="ECO:0000313" key="5">
    <source>
        <dbReference type="Proteomes" id="UP000005010"/>
    </source>
</evidence>
<reference evidence="5" key="1">
    <citation type="submission" date="2012-04" db="EMBL/GenBank/DDBJ databases">
        <title>Complete genome sequence of Helicobacter cetorum strain MIT 00-7128.</title>
        <authorList>
            <person name="Kersulyte D."/>
            <person name="Berg D.E."/>
        </authorList>
    </citation>
    <scope>NUCLEOTIDE SEQUENCE [LARGE SCALE GENOMIC DNA]</scope>
    <source>
        <strain evidence="5">MIT 00-7128</strain>
    </source>
</reference>
<evidence type="ECO:0000259" key="2">
    <source>
        <dbReference type="Pfam" id="PF01243"/>
    </source>
</evidence>
<dbReference type="EMBL" id="CP003479">
    <property type="protein sequence ID" value="AFI04486.1"/>
    <property type="molecule type" value="Genomic_DNA"/>
</dbReference>
<evidence type="ECO:0000259" key="3">
    <source>
        <dbReference type="Pfam" id="PF10615"/>
    </source>
</evidence>
<dbReference type="GO" id="GO:0070967">
    <property type="term" value="F:coenzyme F420 binding"/>
    <property type="evidence" value="ECO:0007669"/>
    <property type="project" value="TreeGrafter"/>
</dbReference>
<dbReference type="STRING" id="182217.HCW_06130"/>
<sequence>MLTRIIEHMNAHHVEDMKGLLKKFGQVEHANNVKFSSVDSQGIVISYNDDKNLRIEFTKEIKDPREYKDAIIELCQSVPKTYDFEAIEQEIKDFKNSFDSICLATLHPNGHVVCSYASLMSDGEQYYIYVSEVAEHFESLKHNPNNVEVMFLEDESKAKSAILRKRLRYKTKVRFIERGAEFDKAFDAFIAKTGGAGGIKTIRTMQDFHLIALDFETGRYVKGFGQAYDIVNGKISYAGEKGNPHTFAHKK</sequence>
<dbReference type="Pfam" id="PF10615">
    <property type="entry name" value="DUF2470"/>
    <property type="match status" value="1"/>
</dbReference>
<name>I0ENG7_HELC0</name>
<feature type="domain" description="Pyridoxamine 5'-phosphate oxidase N-terminal" evidence="2">
    <location>
        <begin position="87"/>
        <end position="221"/>
    </location>
</feature>
<dbReference type="PANTHER" id="PTHR35176:SF6">
    <property type="entry name" value="HEME OXYGENASE HI_0854-RELATED"/>
    <property type="match status" value="1"/>
</dbReference>
<keyword evidence="1" id="KW-0560">Oxidoreductase</keyword>
<dbReference type="InterPro" id="IPR037119">
    <property type="entry name" value="Haem_oxidase_HugZ-like_sf"/>
</dbReference>
<dbReference type="KEGG" id="hce:HCW_06130"/>
<dbReference type="InterPro" id="IPR052019">
    <property type="entry name" value="F420H2_bilvrd_red/Heme_oxyg"/>
</dbReference>
<dbReference type="InterPro" id="IPR026324">
    <property type="entry name" value="Haem_oxygenase_HugZ"/>
</dbReference>
<dbReference type="InterPro" id="IPR012349">
    <property type="entry name" value="Split_barrel_FMN-bd"/>
</dbReference>
<dbReference type="PATRIC" id="fig|182217.3.peg.1297"/>
<dbReference type="Pfam" id="PF01243">
    <property type="entry name" value="PNPOx_N"/>
    <property type="match status" value="1"/>
</dbReference>
<accession>I0ENG7</accession>
<dbReference type="GO" id="GO:0016627">
    <property type="term" value="F:oxidoreductase activity, acting on the CH-CH group of donors"/>
    <property type="evidence" value="ECO:0007669"/>
    <property type="project" value="TreeGrafter"/>
</dbReference>
<dbReference type="Gene3D" id="2.30.110.10">
    <property type="entry name" value="Electron Transport, Fmn-binding Protein, Chain A"/>
    <property type="match status" value="1"/>
</dbReference>